<dbReference type="AlphaFoldDB" id="A0A1C3RI61"/>
<keyword evidence="5" id="KW-1185">Reference proteome</keyword>
<name>A0A1C3RI61_9PROT</name>
<protein>
    <submittedName>
        <fullName evidence="4">Uncharacterized protein</fullName>
    </submittedName>
</protein>
<gene>
    <name evidence="4" type="ORF">MTBPR1_30341</name>
</gene>
<evidence type="ECO:0000256" key="1">
    <source>
        <dbReference type="SAM" id="Coils"/>
    </source>
</evidence>
<sequence>MKKSLLMIPAFILAFSFLQPASAFSLGDAVKIGDGMLKQKQQEDQKKKQEAERQQKAELNEAKKYADRILKDYNAIKAHQEIRLRDDILQAHSDLQYSYSQTNPDAIRQNARSLSNLLPAYQARLKEVEKEKQAAYERKREEKRIAAQKAEKARAEKQAAEQAQREHERALQKEQAKLDQQQKERETTEKKKRAEQAEAHRIANLSENDKLGEEVLNYTTFGSKQAHAESWKMIDPQHCIFKRESQGGQAHLKLNNVILDSIKIGSSYNRFYKKPCHVVKLVGDNPVIEFIYDSRRSTKLSLDFEDEGEIYSSLSIIAKLITGSHWSGPRFFGLNKRPTPPRVRS</sequence>
<organism evidence="4 5">
    <name type="scientific">Candidatus Terasakiella magnetica</name>
    <dbReference type="NCBI Taxonomy" id="1867952"/>
    <lineage>
        <taxon>Bacteria</taxon>
        <taxon>Pseudomonadati</taxon>
        <taxon>Pseudomonadota</taxon>
        <taxon>Alphaproteobacteria</taxon>
        <taxon>Rhodospirillales</taxon>
        <taxon>Terasakiellaceae</taxon>
        <taxon>Terasakiella</taxon>
    </lineage>
</organism>
<dbReference type="STRING" id="1867952.MTBPR1_30341"/>
<feature type="coiled-coil region" evidence="1">
    <location>
        <begin position="37"/>
        <end position="68"/>
    </location>
</feature>
<accession>A0A1C3RI61</accession>
<dbReference type="Proteomes" id="UP000231658">
    <property type="component" value="Unassembled WGS sequence"/>
</dbReference>
<dbReference type="RefSeq" id="WP_069189019.1">
    <property type="nucleotide sequence ID" value="NZ_FLYE01000023.1"/>
</dbReference>
<evidence type="ECO:0000313" key="4">
    <source>
        <dbReference type="EMBL" id="SCA56971.1"/>
    </source>
</evidence>
<keyword evidence="1" id="KW-0175">Coiled coil</keyword>
<evidence type="ECO:0000313" key="5">
    <source>
        <dbReference type="Proteomes" id="UP000231658"/>
    </source>
</evidence>
<feature type="region of interest" description="Disordered" evidence="2">
    <location>
        <begin position="136"/>
        <end position="205"/>
    </location>
</feature>
<feature type="chain" id="PRO_5008680774" evidence="3">
    <location>
        <begin position="24"/>
        <end position="345"/>
    </location>
</feature>
<dbReference type="OrthoDB" id="284135at2"/>
<dbReference type="EMBL" id="FLYE01000023">
    <property type="protein sequence ID" value="SCA56971.1"/>
    <property type="molecule type" value="Genomic_DNA"/>
</dbReference>
<keyword evidence="3" id="KW-0732">Signal</keyword>
<reference evidence="4 5" key="1">
    <citation type="submission" date="2016-07" db="EMBL/GenBank/DDBJ databases">
        <authorList>
            <person name="Lefevre C.T."/>
        </authorList>
    </citation>
    <scope>NUCLEOTIDE SEQUENCE [LARGE SCALE GENOMIC DNA]</scope>
    <source>
        <strain evidence="4">PR1</strain>
    </source>
</reference>
<proteinExistence type="predicted"/>
<evidence type="ECO:0000256" key="2">
    <source>
        <dbReference type="SAM" id="MobiDB-lite"/>
    </source>
</evidence>
<evidence type="ECO:0000256" key="3">
    <source>
        <dbReference type="SAM" id="SignalP"/>
    </source>
</evidence>
<feature type="signal peptide" evidence="3">
    <location>
        <begin position="1"/>
        <end position="23"/>
    </location>
</feature>